<evidence type="ECO:0000256" key="7">
    <source>
        <dbReference type="ARBA" id="ARBA00022660"/>
    </source>
</evidence>
<evidence type="ECO:0000256" key="3">
    <source>
        <dbReference type="ARBA" id="ARBA00009025"/>
    </source>
</evidence>
<keyword evidence="8 17" id="KW-0812">Transmembrane</keyword>
<comment type="catalytic activity">
    <reaction evidence="16 17">
        <text>a ubiquinone + NADH + 5 H(+)(in) = a ubiquinol + NAD(+) + 4 H(+)(out)</text>
        <dbReference type="Rhea" id="RHEA:29091"/>
        <dbReference type="Rhea" id="RHEA-COMP:9565"/>
        <dbReference type="Rhea" id="RHEA-COMP:9566"/>
        <dbReference type="ChEBI" id="CHEBI:15378"/>
        <dbReference type="ChEBI" id="CHEBI:16389"/>
        <dbReference type="ChEBI" id="CHEBI:17976"/>
        <dbReference type="ChEBI" id="CHEBI:57540"/>
        <dbReference type="ChEBI" id="CHEBI:57945"/>
        <dbReference type="EC" id="7.1.1.2"/>
    </reaction>
</comment>
<keyword evidence="10 17" id="KW-0249">Electron transport</keyword>
<evidence type="ECO:0000256" key="6">
    <source>
        <dbReference type="ARBA" id="ARBA00022448"/>
    </source>
</evidence>
<feature type="transmembrane region" description="Helical" evidence="17">
    <location>
        <begin position="302"/>
        <end position="323"/>
    </location>
</feature>
<organism evidence="20">
    <name type="scientific">Aedes rubrithorax</name>
    <dbReference type="NCBI Taxonomy" id="1806179"/>
    <lineage>
        <taxon>Eukaryota</taxon>
        <taxon>Metazoa</taxon>
        <taxon>Ecdysozoa</taxon>
        <taxon>Arthropoda</taxon>
        <taxon>Hexapoda</taxon>
        <taxon>Insecta</taxon>
        <taxon>Pterygota</taxon>
        <taxon>Neoptera</taxon>
        <taxon>Endopterygota</taxon>
        <taxon>Diptera</taxon>
        <taxon>Nematocera</taxon>
        <taxon>Culicoidea</taxon>
        <taxon>Culicidae</taxon>
        <taxon>Culicinae</taxon>
        <taxon>Aedini</taxon>
        <taxon>Aedes</taxon>
        <taxon>Dobrotworskyius</taxon>
    </lineage>
</organism>
<feature type="domain" description="NADH:ubiquinone oxidoreductase chain 4 N-terminal" evidence="19">
    <location>
        <begin position="1"/>
        <end position="103"/>
    </location>
</feature>
<evidence type="ECO:0000256" key="13">
    <source>
        <dbReference type="ARBA" id="ARBA00023075"/>
    </source>
</evidence>
<keyword evidence="7 17" id="KW-0679">Respiratory chain</keyword>
<comment type="subcellular location">
    <subcellularLocation>
        <location evidence="2 17">Mitochondrion membrane</location>
        <topology evidence="2 17">Multi-pass membrane protein</topology>
    </subcellularLocation>
</comment>
<keyword evidence="11 17" id="KW-1133">Transmembrane helix</keyword>
<feature type="transmembrane region" description="Helical" evidence="17">
    <location>
        <begin position="183"/>
        <end position="205"/>
    </location>
</feature>
<comment type="function">
    <text evidence="1">Core subunit of the mitochondrial membrane respiratory chain NADH dehydrogenase (Complex I) that is believed to belong to the minimal assembly required for catalysis. Complex I functions in the transfer of electrons from NADH to the respiratory chain. The immediate electron acceptor for the enzyme is believed to be ubiquinone.</text>
</comment>
<proteinExistence type="inferred from homology"/>
<dbReference type="EMBL" id="MN389466">
    <property type="protein sequence ID" value="QPJ78586.1"/>
    <property type="molecule type" value="Genomic_DNA"/>
</dbReference>
<evidence type="ECO:0000259" key="18">
    <source>
        <dbReference type="Pfam" id="PF00361"/>
    </source>
</evidence>
<dbReference type="RefSeq" id="YP_010046655.1">
    <property type="nucleotide sequence ID" value="NC_054320.1"/>
</dbReference>
<dbReference type="GO" id="GO:0048039">
    <property type="term" value="F:ubiquinone binding"/>
    <property type="evidence" value="ECO:0007669"/>
    <property type="project" value="TreeGrafter"/>
</dbReference>
<dbReference type="CTD" id="4538"/>
<evidence type="ECO:0000256" key="5">
    <source>
        <dbReference type="ARBA" id="ARBA00021006"/>
    </source>
</evidence>
<evidence type="ECO:0000256" key="8">
    <source>
        <dbReference type="ARBA" id="ARBA00022692"/>
    </source>
</evidence>
<evidence type="ECO:0000256" key="15">
    <source>
        <dbReference type="ARBA" id="ARBA00023136"/>
    </source>
</evidence>
<name>A0A7T0GEB4_9DIPT</name>
<dbReference type="GeneID" id="63656656"/>
<dbReference type="Pfam" id="PF00361">
    <property type="entry name" value="Proton_antipo_M"/>
    <property type="match status" value="1"/>
</dbReference>
<feature type="domain" description="NADH:quinone oxidoreductase/Mrp antiporter transmembrane" evidence="18">
    <location>
        <begin position="106"/>
        <end position="391"/>
    </location>
</feature>
<dbReference type="EC" id="7.1.1.2" evidence="4 17"/>
<feature type="transmembrane region" description="Helical" evidence="17">
    <location>
        <begin position="143"/>
        <end position="163"/>
    </location>
</feature>
<sequence>MLKFIFMILFMFFLFFKKNIYWMVQNLIFLATGLFMIKISANYYFCDISYYFGMDMISYGLILLSFWICGLMLMASESVVRMNNHINLFLFMIIFLLLMLIFTFSSMSMFMFYLFFESSLIPTLFLILGWGYQPERLQAGIYLLFYTLLASLPLLIGIFFIKSENYTMNFVMLSYKNLYNLDFLYLCMVFAFLVKMPMFLVHLWLPKAHVEAPVSGSMILAGVLLKLGGYGLLRVFSILQILGMKFNFIWISISLIGGVLVSLICLWQMDLKALIAYSSVAHMGIVLSGLMTMTYWGLNGSYTLMIAHGLCSSGLFCLANISYERMGSRSLLINKGMLNFMPSLSLWWFLLCSGNMAAPPTLNLLGEISLLNSIVSWSWLTMISLAFLSFFSAAYTLYLFAYSQHGKIYSGVYFFSSGSVREFLLLMLHWLPLNLLIMKSNFCMLWI</sequence>
<evidence type="ECO:0000313" key="20">
    <source>
        <dbReference type="EMBL" id="QPJ78586.1"/>
    </source>
</evidence>
<dbReference type="GO" id="GO:0008137">
    <property type="term" value="F:NADH dehydrogenase (ubiquinone) activity"/>
    <property type="evidence" value="ECO:0007669"/>
    <property type="project" value="UniProtKB-UniRule"/>
</dbReference>
<dbReference type="GO" id="GO:0003954">
    <property type="term" value="F:NADH dehydrogenase activity"/>
    <property type="evidence" value="ECO:0007669"/>
    <property type="project" value="TreeGrafter"/>
</dbReference>
<feature type="transmembrane region" description="Helical" evidence="17">
    <location>
        <begin position="412"/>
        <end position="431"/>
    </location>
</feature>
<dbReference type="Pfam" id="PF01059">
    <property type="entry name" value="Oxidored_q5_N"/>
    <property type="match status" value="1"/>
</dbReference>
<keyword evidence="6 17" id="KW-0813">Transport</keyword>
<comment type="function">
    <text evidence="17">Core subunit of the mitochondrial membrane respiratory chain NADH dehydrogenase (Complex I) which catalyzes electron transfer from NADH through the respiratory chain, using ubiquinone as an electron acceptor. Essential for the catalytic activity and assembly of complex I.</text>
</comment>
<dbReference type="GO" id="GO:0015990">
    <property type="term" value="P:electron transport coupled proton transport"/>
    <property type="evidence" value="ECO:0007669"/>
    <property type="project" value="TreeGrafter"/>
</dbReference>
<feature type="transmembrane region" description="Helical" evidence="17">
    <location>
        <begin position="56"/>
        <end position="74"/>
    </location>
</feature>
<gene>
    <name evidence="20" type="primary">ND4</name>
</gene>
<evidence type="ECO:0000256" key="16">
    <source>
        <dbReference type="ARBA" id="ARBA00049551"/>
    </source>
</evidence>
<keyword evidence="9" id="KW-1278">Translocase</keyword>
<dbReference type="InterPro" id="IPR000260">
    <property type="entry name" value="NADH4_N"/>
</dbReference>
<feature type="transmembrane region" description="Helical" evidence="17">
    <location>
        <begin position="86"/>
        <end position="104"/>
    </location>
</feature>
<evidence type="ECO:0000259" key="19">
    <source>
        <dbReference type="Pfam" id="PF01059"/>
    </source>
</evidence>
<keyword evidence="13 17" id="KW-0830">Ubiquinone</keyword>
<dbReference type="GO" id="GO:0031966">
    <property type="term" value="C:mitochondrial membrane"/>
    <property type="evidence" value="ECO:0007669"/>
    <property type="project" value="UniProtKB-SubCell"/>
</dbReference>
<evidence type="ECO:0000256" key="9">
    <source>
        <dbReference type="ARBA" id="ARBA00022967"/>
    </source>
</evidence>
<dbReference type="InterPro" id="IPR003918">
    <property type="entry name" value="NADH_UbQ_OxRdtase"/>
</dbReference>
<protein>
    <recommendedName>
        <fullName evidence="5 17">NADH-ubiquinone oxidoreductase chain 4</fullName>
        <ecNumber evidence="4 17">7.1.1.2</ecNumber>
    </recommendedName>
</protein>
<dbReference type="PANTHER" id="PTHR43507:SF20">
    <property type="entry name" value="NADH-UBIQUINONE OXIDOREDUCTASE CHAIN 4"/>
    <property type="match status" value="1"/>
</dbReference>
<geneLocation type="mitochondrion" evidence="20"/>
<evidence type="ECO:0000256" key="12">
    <source>
        <dbReference type="ARBA" id="ARBA00023027"/>
    </source>
</evidence>
<accession>A0A7T0GEB4</accession>
<evidence type="ECO:0000256" key="10">
    <source>
        <dbReference type="ARBA" id="ARBA00022982"/>
    </source>
</evidence>
<comment type="similarity">
    <text evidence="3 17">Belongs to the complex I subunit 4 family.</text>
</comment>
<reference evidence="20" key="1">
    <citation type="submission" date="2019-08" db="EMBL/GenBank/DDBJ databases">
        <title>Complete mitochondrial genome sequences for Australian mosquitoes.</title>
        <authorList>
            <person name="Hardy C.M."/>
            <person name="Court L.N."/>
        </authorList>
    </citation>
    <scope>NUCLEOTIDE SEQUENCE</scope>
    <source>
        <strain evidence="20">MI102</strain>
    </source>
</reference>
<dbReference type="PRINTS" id="PR01437">
    <property type="entry name" value="NUOXDRDTASE4"/>
</dbReference>
<feature type="transmembrane region" description="Helical" evidence="17">
    <location>
        <begin position="110"/>
        <end position="131"/>
    </location>
</feature>
<evidence type="ECO:0000256" key="2">
    <source>
        <dbReference type="ARBA" id="ARBA00004225"/>
    </source>
</evidence>
<feature type="transmembrane region" description="Helical" evidence="17">
    <location>
        <begin position="20"/>
        <end position="44"/>
    </location>
</feature>
<dbReference type="PANTHER" id="PTHR43507">
    <property type="entry name" value="NADH-UBIQUINONE OXIDOREDUCTASE CHAIN 4"/>
    <property type="match status" value="1"/>
</dbReference>
<feature type="transmembrane region" description="Helical" evidence="17">
    <location>
        <begin position="377"/>
        <end position="400"/>
    </location>
</feature>
<keyword evidence="12 17" id="KW-0520">NAD</keyword>
<dbReference type="GO" id="GO:0042773">
    <property type="term" value="P:ATP synthesis coupled electron transport"/>
    <property type="evidence" value="ECO:0007669"/>
    <property type="project" value="InterPro"/>
</dbReference>
<evidence type="ECO:0000256" key="14">
    <source>
        <dbReference type="ARBA" id="ARBA00023128"/>
    </source>
</evidence>
<feature type="transmembrane region" description="Helical" evidence="17">
    <location>
        <begin position="344"/>
        <end position="365"/>
    </location>
</feature>
<evidence type="ECO:0000256" key="4">
    <source>
        <dbReference type="ARBA" id="ARBA00012944"/>
    </source>
</evidence>
<keyword evidence="15 17" id="KW-0472">Membrane</keyword>
<evidence type="ECO:0000256" key="17">
    <source>
        <dbReference type="RuleBase" id="RU003297"/>
    </source>
</evidence>
<feature type="transmembrane region" description="Helical" evidence="17">
    <location>
        <begin position="274"/>
        <end position="296"/>
    </location>
</feature>
<dbReference type="AlphaFoldDB" id="A0A7T0GEB4"/>
<feature type="transmembrane region" description="Helical" evidence="17">
    <location>
        <begin position="248"/>
        <end position="267"/>
    </location>
</feature>
<feature type="transmembrane region" description="Helical" evidence="17">
    <location>
        <begin position="217"/>
        <end position="242"/>
    </location>
</feature>
<evidence type="ECO:0000256" key="11">
    <source>
        <dbReference type="ARBA" id="ARBA00022989"/>
    </source>
</evidence>
<evidence type="ECO:0000256" key="1">
    <source>
        <dbReference type="ARBA" id="ARBA00003257"/>
    </source>
</evidence>
<keyword evidence="14 17" id="KW-0496">Mitochondrion</keyword>
<dbReference type="InterPro" id="IPR001750">
    <property type="entry name" value="ND/Mrp_TM"/>
</dbReference>